<dbReference type="PROSITE" id="PS50048">
    <property type="entry name" value="ZN2_CY6_FUNGAL_2"/>
    <property type="match status" value="1"/>
</dbReference>
<dbReference type="AlphaFoldDB" id="A0A1L7X3X9"/>
<dbReference type="Pfam" id="PF04082">
    <property type="entry name" value="Fungal_trans"/>
    <property type="match status" value="1"/>
</dbReference>
<dbReference type="CDD" id="cd00067">
    <property type="entry name" value="GAL4"/>
    <property type="match status" value="1"/>
</dbReference>
<name>A0A1L7X3X9_9HELO</name>
<dbReference type="GO" id="GO:0003677">
    <property type="term" value="F:DNA binding"/>
    <property type="evidence" value="ECO:0007669"/>
    <property type="project" value="InterPro"/>
</dbReference>
<feature type="region of interest" description="Disordered" evidence="4">
    <location>
        <begin position="1"/>
        <end position="29"/>
    </location>
</feature>
<keyword evidence="2" id="KW-0479">Metal-binding</keyword>
<evidence type="ECO:0000256" key="4">
    <source>
        <dbReference type="SAM" id="MobiDB-lite"/>
    </source>
</evidence>
<dbReference type="SMART" id="SM00906">
    <property type="entry name" value="Fungal_trans"/>
    <property type="match status" value="1"/>
</dbReference>
<sequence length="747" mass="82681">MERIHLAADDLGHGGAVHSSQSSSPVQKRNRTQLSCASCRHGKLKCNRQQPCSQCVRKGRASQCTFPMSTRKPVVSLQNRLKHLESLVKDAMTAQNPAAQGALANSPGIPNGSGSASSGSVHIPSSLHGQDQANGQQTPASGQIEEVKGFFEESLEGADRGRSSHYNSLLWNVGLPSGKADMLANLPPRLAVDRLISRYFNSASPALFIIHRPTFNKHYRQFWLDPEDTPIIFIGLLYAFITLATLSGLASGEVHPDSRGTPYEMLRAYKENCVQCLVLSDYTKPTRYTLETMMIYGEVEFLMSRDDQVQCYLLMGVAVRLALRMGLHRDSSKIGTHFTPFEAESRRRMWYHINQLDLLASFHNGLPGMIQTIESDTLPPRNLLDEDFDEDCTELPPSRPESEMTPMSYALCKGRLSDEAGKIMAIANKLQLPPFGEVLKLDLSLREAYDKVPPQLRLDESEITVTDSPSTILKRFSVSVLFEKSRCMLHRKFLMKAREHPEYQYSMQAGLDASMKILHRQGLIHQAASPGGPLALNRWFLSSLSTHSFLLAAMIIYLNVMNGIKDPNSTNPTEIQAEAALSLSPEAKRASLVLIGMVDKVYQALGRQPPPKDRPVIGLERDFPSRSTNDISQLSLIGELSNSNASVIDSSGSPVIDNSATQYHSFDKEEQGLSFSHTTDSTTPSTRLTIPPDLDMGMQANSFESMLNIPNDFDWELFDTQIRPQVSAIQDASGDFFSLTLSNGPSM</sequence>
<gene>
    <name evidence="6" type="ORF">PAC_09629</name>
</gene>
<feature type="compositionally biased region" description="Polar residues" evidence="4">
    <location>
        <begin position="18"/>
        <end position="29"/>
    </location>
</feature>
<accession>A0A1L7X3X9</accession>
<evidence type="ECO:0000259" key="5">
    <source>
        <dbReference type="PROSITE" id="PS50048"/>
    </source>
</evidence>
<dbReference type="InterPro" id="IPR001138">
    <property type="entry name" value="Zn2Cys6_DnaBD"/>
</dbReference>
<dbReference type="Gene3D" id="4.10.240.10">
    <property type="entry name" value="Zn(2)-C6 fungal-type DNA-binding domain"/>
    <property type="match status" value="1"/>
</dbReference>
<evidence type="ECO:0000256" key="3">
    <source>
        <dbReference type="ARBA" id="ARBA00023242"/>
    </source>
</evidence>
<dbReference type="PANTHER" id="PTHR31001">
    <property type="entry name" value="UNCHARACTERIZED TRANSCRIPTIONAL REGULATORY PROTEIN"/>
    <property type="match status" value="1"/>
</dbReference>
<dbReference type="GO" id="GO:0006351">
    <property type="term" value="P:DNA-templated transcription"/>
    <property type="evidence" value="ECO:0007669"/>
    <property type="project" value="InterPro"/>
</dbReference>
<dbReference type="GO" id="GO:0008270">
    <property type="term" value="F:zinc ion binding"/>
    <property type="evidence" value="ECO:0007669"/>
    <property type="project" value="InterPro"/>
</dbReference>
<dbReference type="InterPro" id="IPR050613">
    <property type="entry name" value="Sec_Metabolite_Reg"/>
</dbReference>
<dbReference type="STRING" id="576137.A0A1L7X3X9"/>
<dbReference type="PROSITE" id="PS00463">
    <property type="entry name" value="ZN2_CY6_FUNGAL_1"/>
    <property type="match status" value="1"/>
</dbReference>
<evidence type="ECO:0000313" key="7">
    <source>
        <dbReference type="Proteomes" id="UP000184330"/>
    </source>
</evidence>
<dbReference type="Pfam" id="PF00172">
    <property type="entry name" value="Zn_clus"/>
    <property type="match status" value="1"/>
</dbReference>
<keyword evidence="3" id="KW-0539">Nucleus</keyword>
<comment type="subcellular location">
    <subcellularLocation>
        <location evidence="1">Nucleus</location>
    </subcellularLocation>
</comment>
<evidence type="ECO:0000256" key="2">
    <source>
        <dbReference type="ARBA" id="ARBA00022723"/>
    </source>
</evidence>
<dbReference type="CDD" id="cd12148">
    <property type="entry name" value="fungal_TF_MHR"/>
    <property type="match status" value="1"/>
</dbReference>
<dbReference type="InterPro" id="IPR036864">
    <property type="entry name" value="Zn2-C6_fun-type_DNA-bd_sf"/>
</dbReference>
<evidence type="ECO:0000313" key="6">
    <source>
        <dbReference type="EMBL" id="CZR59735.1"/>
    </source>
</evidence>
<evidence type="ECO:0000256" key="1">
    <source>
        <dbReference type="ARBA" id="ARBA00004123"/>
    </source>
</evidence>
<feature type="region of interest" description="Disordered" evidence="4">
    <location>
        <begin position="99"/>
        <end position="140"/>
    </location>
</feature>
<dbReference type="GO" id="GO:0000981">
    <property type="term" value="F:DNA-binding transcription factor activity, RNA polymerase II-specific"/>
    <property type="evidence" value="ECO:0007669"/>
    <property type="project" value="InterPro"/>
</dbReference>
<dbReference type="PANTHER" id="PTHR31001:SF49">
    <property type="entry name" value="ZN(II)2CYS6 TRANSCRIPTION FACTOR (EUROFUNG)"/>
    <property type="match status" value="1"/>
</dbReference>
<dbReference type="GO" id="GO:0005634">
    <property type="term" value="C:nucleus"/>
    <property type="evidence" value="ECO:0007669"/>
    <property type="project" value="UniProtKB-SubCell"/>
</dbReference>
<feature type="domain" description="Zn(2)-C6 fungal-type" evidence="5">
    <location>
        <begin position="35"/>
        <end position="66"/>
    </location>
</feature>
<reference evidence="6 7" key="1">
    <citation type="submission" date="2016-03" db="EMBL/GenBank/DDBJ databases">
        <authorList>
            <person name="Ploux O."/>
        </authorList>
    </citation>
    <scope>NUCLEOTIDE SEQUENCE [LARGE SCALE GENOMIC DNA]</scope>
    <source>
        <strain evidence="6 7">UAMH 11012</strain>
    </source>
</reference>
<dbReference type="Proteomes" id="UP000184330">
    <property type="component" value="Unassembled WGS sequence"/>
</dbReference>
<protein>
    <recommendedName>
        <fullName evidence="5">Zn(2)-C6 fungal-type domain-containing protein</fullName>
    </recommendedName>
</protein>
<dbReference type="SMART" id="SM00066">
    <property type="entry name" value="GAL4"/>
    <property type="match status" value="1"/>
</dbReference>
<proteinExistence type="predicted"/>
<feature type="compositionally biased region" description="Polar residues" evidence="4">
    <location>
        <begin position="127"/>
        <end position="140"/>
    </location>
</feature>
<keyword evidence="7" id="KW-1185">Reference proteome</keyword>
<dbReference type="InterPro" id="IPR007219">
    <property type="entry name" value="XnlR_reg_dom"/>
</dbReference>
<dbReference type="EMBL" id="FJOG01000014">
    <property type="protein sequence ID" value="CZR59735.1"/>
    <property type="molecule type" value="Genomic_DNA"/>
</dbReference>
<dbReference type="SUPFAM" id="SSF57701">
    <property type="entry name" value="Zn2/Cys6 DNA-binding domain"/>
    <property type="match status" value="1"/>
</dbReference>
<feature type="compositionally biased region" description="Basic and acidic residues" evidence="4">
    <location>
        <begin position="1"/>
        <end position="12"/>
    </location>
</feature>
<dbReference type="OrthoDB" id="5431381at2759"/>
<organism evidence="6 7">
    <name type="scientific">Phialocephala subalpina</name>
    <dbReference type="NCBI Taxonomy" id="576137"/>
    <lineage>
        <taxon>Eukaryota</taxon>
        <taxon>Fungi</taxon>
        <taxon>Dikarya</taxon>
        <taxon>Ascomycota</taxon>
        <taxon>Pezizomycotina</taxon>
        <taxon>Leotiomycetes</taxon>
        <taxon>Helotiales</taxon>
        <taxon>Mollisiaceae</taxon>
        <taxon>Phialocephala</taxon>
        <taxon>Phialocephala fortinii species complex</taxon>
    </lineage>
</organism>